<dbReference type="InterPro" id="IPR014044">
    <property type="entry name" value="CAP_dom"/>
</dbReference>
<feature type="domain" description="SCP" evidence="1">
    <location>
        <begin position="4"/>
        <end position="110"/>
    </location>
</feature>
<evidence type="ECO:0000313" key="3">
    <source>
        <dbReference type="Proteomes" id="UP000240883"/>
    </source>
</evidence>
<dbReference type="AlphaFoldDB" id="A0A2T2NSF5"/>
<name>A0A2T2NSF5_CORCC</name>
<dbReference type="InterPro" id="IPR035940">
    <property type="entry name" value="CAP_sf"/>
</dbReference>
<reference evidence="2 3" key="1">
    <citation type="journal article" date="2018" name="Front. Microbiol.">
        <title>Genome-Wide Analysis of Corynespora cassiicola Leaf Fall Disease Putative Effectors.</title>
        <authorList>
            <person name="Lopez D."/>
            <person name="Ribeiro S."/>
            <person name="Label P."/>
            <person name="Fumanal B."/>
            <person name="Venisse J.S."/>
            <person name="Kohler A."/>
            <person name="de Oliveira R.R."/>
            <person name="Labutti K."/>
            <person name="Lipzen A."/>
            <person name="Lail K."/>
            <person name="Bauer D."/>
            <person name="Ohm R.A."/>
            <person name="Barry K.W."/>
            <person name="Spatafora J."/>
            <person name="Grigoriev I.V."/>
            <person name="Martin F.M."/>
            <person name="Pujade-Renaud V."/>
        </authorList>
    </citation>
    <scope>NUCLEOTIDE SEQUENCE [LARGE SCALE GENOMIC DNA]</scope>
    <source>
        <strain evidence="2 3">Philippines</strain>
    </source>
</reference>
<dbReference type="Pfam" id="PF00188">
    <property type="entry name" value="CAP"/>
    <property type="match status" value="1"/>
</dbReference>
<dbReference type="OrthoDB" id="5350391at2759"/>
<accession>A0A2T2NSF5</accession>
<dbReference type="EMBL" id="KZ678134">
    <property type="protein sequence ID" value="PSN68206.1"/>
    <property type="molecule type" value="Genomic_DNA"/>
</dbReference>
<dbReference type="Proteomes" id="UP000240883">
    <property type="component" value="Unassembled WGS sequence"/>
</dbReference>
<organism evidence="2 3">
    <name type="scientific">Corynespora cassiicola Philippines</name>
    <dbReference type="NCBI Taxonomy" id="1448308"/>
    <lineage>
        <taxon>Eukaryota</taxon>
        <taxon>Fungi</taxon>
        <taxon>Dikarya</taxon>
        <taxon>Ascomycota</taxon>
        <taxon>Pezizomycotina</taxon>
        <taxon>Dothideomycetes</taxon>
        <taxon>Pleosporomycetidae</taxon>
        <taxon>Pleosporales</taxon>
        <taxon>Corynesporascaceae</taxon>
        <taxon>Corynespora</taxon>
    </lineage>
</organism>
<gene>
    <name evidence="2" type="ORF">BS50DRAFT_491814</name>
</gene>
<sequence>MGIVDEWRGKLGLSQLTQDGKLEANALKTAQDGNGQMVHQLNDGSKAQVLAPGQPDEFYKVFVGGWLCERPDMSGMDGVCSSASSGWYYTSTGHADILTSPDYSKIGCAQAGGIWSCDLA</sequence>
<evidence type="ECO:0000313" key="2">
    <source>
        <dbReference type="EMBL" id="PSN68206.1"/>
    </source>
</evidence>
<proteinExistence type="predicted"/>
<dbReference type="Gene3D" id="3.40.33.10">
    <property type="entry name" value="CAP"/>
    <property type="match status" value="1"/>
</dbReference>
<evidence type="ECO:0000259" key="1">
    <source>
        <dbReference type="Pfam" id="PF00188"/>
    </source>
</evidence>
<protein>
    <recommendedName>
        <fullName evidence="1">SCP domain-containing protein</fullName>
    </recommendedName>
</protein>
<keyword evidence="3" id="KW-1185">Reference proteome</keyword>
<dbReference type="SUPFAM" id="SSF55797">
    <property type="entry name" value="PR-1-like"/>
    <property type="match status" value="1"/>
</dbReference>